<accession>A0A9N9VQY8</accession>
<comment type="caution">
    <text evidence="2">The sequence shown here is derived from an EMBL/GenBank/DDBJ whole genome shotgun (WGS) entry which is preliminary data.</text>
</comment>
<organism evidence="2 3">
    <name type="scientific">Clonostachys rhizophaga</name>
    <dbReference type="NCBI Taxonomy" id="160324"/>
    <lineage>
        <taxon>Eukaryota</taxon>
        <taxon>Fungi</taxon>
        <taxon>Dikarya</taxon>
        <taxon>Ascomycota</taxon>
        <taxon>Pezizomycotina</taxon>
        <taxon>Sordariomycetes</taxon>
        <taxon>Hypocreomycetidae</taxon>
        <taxon>Hypocreales</taxon>
        <taxon>Bionectriaceae</taxon>
        <taxon>Clonostachys</taxon>
    </lineage>
</organism>
<gene>
    <name evidence="2" type="ORF">CRHIZ90672A_00006925</name>
</gene>
<dbReference type="Proteomes" id="UP000696573">
    <property type="component" value="Unassembled WGS sequence"/>
</dbReference>
<dbReference type="AlphaFoldDB" id="A0A9N9VQY8"/>
<keyword evidence="3" id="KW-1185">Reference proteome</keyword>
<name>A0A9N9VQY8_9HYPO</name>
<dbReference type="EMBL" id="CABFNQ020000748">
    <property type="protein sequence ID" value="CAH0034063.1"/>
    <property type="molecule type" value="Genomic_DNA"/>
</dbReference>
<proteinExistence type="predicted"/>
<dbReference type="OrthoDB" id="5428811at2759"/>
<feature type="transmembrane region" description="Helical" evidence="1">
    <location>
        <begin position="88"/>
        <end position="113"/>
    </location>
</feature>
<protein>
    <submittedName>
        <fullName evidence="2">Uncharacterized protein</fullName>
    </submittedName>
</protein>
<keyword evidence="1" id="KW-0472">Membrane</keyword>
<feature type="non-terminal residue" evidence="2">
    <location>
        <position position="119"/>
    </location>
</feature>
<reference evidence="2" key="1">
    <citation type="submission" date="2021-10" db="EMBL/GenBank/DDBJ databases">
        <authorList>
            <person name="Piombo E."/>
        </authorList>
    </citation>
    <scope>NUCLEOTIDE SEQUENCE</scope>
</reference>
<evidence type="ECO:0000313" key="2">
    <source>
        <dbReference type="EMBL" id="CAH0034063.1"/>
    </source>
</evidence>
<evidence type="ECO:0000256" key="1">
    <source>
        <dbReference type="SAM" id="Phobius"/>
    </source>
</evidence>
<keyword evidence="1" id="KW-0812">Transmembrane</keyword>
<keyword evidence="1" id="KW-1133">Transmembrane helix</keyword>
<evidence type="ECO:0000313" key="3">
    <source>
        <dbReference type="Proteomes" id="UP000696573"/>
    </source>
</evidence>
<sequence length="119" mass="13194">MSPTEHPTTDADTHKGGHLLFPQPGDGKLIPLVIQSFQQPSLLPENVPWTRLGEPFSKVGTMEAIWYWVLSPILVKGSNEVDIWPKSLFFLVLRFLAAAPLCAVMVCSPGPIITWQWSA</sequence>